<dbReference type="PROSITE" id="PS50927">
    <property type="entry name" value="BULB_LECTIN"/>
    <property type="match status" value="2"/>
</dbReference>
<name>A0A835ULI3_VANPL</name>
<dbReference type="EMBL" id="JADCNM010000010">
    <property type="protein sequence ID" value="KAG0465203.1"/>
    <property type="molecule type" value="Genomic_DNA"/>
</dbReference>
<dbReference type="InterPro" id="IPR036426">
    <property type="entry name" value="Bulb-type_lectin_dom_sf"/>
</dbReference>
<feature type="signal peptide" evidence="1">
    <location>
        <begin position="1"/>
        <end position="30"/>
    </location>
</feature>
<keyword evidence="5" id="KW-1185">Reference proteome</keyword>
<dbReference type="Gene3D" id="2.90.10.10">
    <property type="entry name" value="Bulb-type lectin domain"/>
    <property type="match status" value="2"/>
</dbReference>
<dbReference type="GO" id="GO:0051707">
    <property type="term" value="P:response to other organism"/>
    <property type="evidence" value="ECO:0007669"/>
    <property type="project" value="UniProtKB-ARBA"/>
</dbReference>
<evidence type="ECO:0000259" key="2">
    <source>
        <dbReference type="PROSITE" id="PS50927"/>
    </source>
</evidence>
<dbReference type="EMBL" id="JADCNL010000010">
    <property type="protein sequence ID" value="KAG0463781.1"/>
    <property type="molecule type" value="Genomic_DNA"/>
</dbReference>
<feature type="domain" description="Bulb-type lectin" evidence="2">
    <location>
        <begin position="157"/>
        <end position="265"/>
    </location>
</feature>
<sequence length="265" mass="28421">MAATSNIFRSSLLVIVFVVLLLLQSSPSTANEANVLLTGDILSTDSELSNSKAVFVIQNDCNLVLYNKDKGFASNTYGAGANCTLTLNDHGQLLIESGNGTLVWFTPTGPIGKYAAVLLPNGQVGIFGPQVWSTTAVGTTNSVTDATEKFSTAPSDKNLLFSSQVLDKGEELVTRDYSFAVATDCGAVLTKATGNIVLWESKTRRQGDHCFARLNFHGQLAVLNDDNKLLWASNRPHLEGVYVLVLQINGVAAVYGPQRWTTAAF</sequence>
<dbReference type="SUPFAM" id="SSF51110">
    <property type="entry name" value="alpha-D-mannose-specific plant lectins"/>
    <property type="match status" value="2"/>
</dbReference>
<evidence type="ECO:0000313" key="6">
    <source>
        <dbReference type="Proteomes" id="UP000639772"/>
    </source>
</evidence>
<organism evidence="3 5">
    <name type="scientific">Vanilla planifolia</name>
    <name type="common">Vanilla</name>
    <dbReference type="NCBI Taxonomy" id="51239"/>
    <lineage>
        <taxon>Eukaryota</taxon>
        <taxon>Viridiplantae</taxon>
        <taxon>Streptophyta</taxon>
        <taxon>Embryophyta</taxon>
        <taxon>Tracheophyta</taxon>
        <taxon>Spermatophyta</taxon>
        <taxon>Magnoliopsida</taxon>
        <taxon>Liliopsida</taxon>
        <taxon>Asparagales</taxon>
        <taxon>Orchidaceae</taxon>
        <taxon>Vanilloideae</taxon>
        <taxon>Vanilleae</taxon>
        <taxon>Vanilla</taxon>
    </lineage>
</organism>
<dbReference type="InterPro" id="IPR001480">
    <property type="entry name" value="Bulb-type_lectin_dom"/>
</dbReference>
<dbReference type="SMART" id="SM00108">
    <property type="entry name" value="B_lectin"/>
    <property type="match status" value="2"/>
</dbReference>
<proteinExistence type="predicted"/>
<dbReference type="Proteomes" id="UP000636800">
    <property type="component" value="Chromosome 10"/>
</dbReference>
<evidence type="ECO:0000313" key="4">
    <source>
        <dbReference type="EMBL" id="KAG0465203.1"/>
    </source>
</evidence>
<comment type="caution">
    <text evidence="3">The sequence shown here is derived from an EMBL/GenBank/DDBJ whole genome shotgun (WGS) entry which is preliminary data.</text>
</comment>
<evidence type="ECO:0000256" key="1">
    <source>
        <dbReference type="SAM" id="SignalP"/>
    </source>
</evidence>
<reference evidence="5 6" key="1">
    <citation type="journal article" date="2020" name="Nat. Food">
        <title>A phased Vanilla planifolia genome enables genetic improvement of flavour and production.</title>
        <authorList>
            <person name="Hasing T."/>
            <person name="Tang H."/>
            <person name="Brym M."/>
            <person name="Khazi F."/>
            <person name="Huang T."/>
            <person name="Chambers A.H."/>
        </authorList>
    </citation>
    <scope>NUCLEOTIDE SEQUENCE [LARGE SCALE GENOMIC DNA]</scope>
    <source>
        <tissue evidence="3">Leaf</tissue>
    </source>
</reference>
<feature type="domain" description="Bulb-type lectin" evidence="2">
    <location>
        <begin position="33"/>
        <end position="139"/>
    </location>
</feature>
<evidence type="ECO:0000313" key="5">
    <source>
        <dbReference type="Proteomes" id="UP000636800"/>
    </source>
</evidence>
<gene>
    <name evidence="4" type="ORF">HPP92_019367</name>
    <name evidence="3" type="ORF">HPP92_019850</name>
</gene>
<feature type="chain" id="PRO_5036418121" description="Bulb-type lectin domain-containing protein" evidence="1">
    <location>
        <begin position="31"/>
        <end position="265"/>
    </location>
</feature>
<keyword evidence="1" id="KW-0732">Signal</keyword>
<dbReference type="AlphaFoldDB" id="A0A835ULI3"/>
<accession>A0A835ULI3</accession>
<protein>
    <recommendedName>
        <fullName evidence="2">Bulb-type lectin domain-containing protein</fullName>
    </recommendedName>
</protein>
<dbReference type="Proteomes" id="UP000639772">
    <property type="component" value="Chromosome 10"/>
</dbReference>
<dbReference type="OrthoDB" id="599119at2759"/>
<evidence type="ECO:0000313" key="3">
    <source>
        <dbReference type="EMBL" id="KAG0463781.1"/>
    </source>
</evidence>